<dbReference type="InterPro" id="IPR052156">
    <property type="entry name" value="BCAA_Transport_ATP-bd_LivF"/>
</dbReference>
<dbReference type="SUPFAM" id="SSF52540">
    <property type="entry name" value="P-loop containing nucleoside triphosphate hydrolases"/>
    <property type="match status" value="1"/>
</dbReference>
<dbReference type="InterPro" id="IPR003593">
    <property type="entry name" value="AAA+_ATPase"/>
</dbReference>
<dbReference type="Pfam" id="PF00005">
    <property type="entry name" value="ABC_tran"/>
    <property type="match status" value="1"/>
</dbReference>
<keyword evidence="2" id="KW-0813">Transport</keyword>
<keyword evidence="8" id="KW-1185">Reference proteome</keyword>
<evidence type="ECO:0000256" key="5">
    <source>
        <dbReference type="ARBA" id="ARBA00022970"/>
    </source>
</evidence>
<dbReference type="InterPro" id="IPR027417">
    <property type="entry name" value="P-loop_NTPase"/>
</dbReference>
<dbReference type="InterPro" id="IPR003439">
    <property type="entry name" value="ABC_transporter-like_ATP-bd"/>
</dbReference>
<keyword evidence="4 7" id="KW-0067">ATP-binding</keyword>
<dbReference type="PANTHER" id="PTHR43820">
    <property type="entry name" value="HIGH-AFFINITY BRANCHED-CHAIN AMINO ACID TRANSPORT ATP-BINDING PROTEIN LIVF"/>
    <property type="match status" value="1"/>
</dbReference>
<dbReference type="PROSITE" id="PS50893">
    <property type="entry name" value="ABC_TRANSPORTER_2"/>
    <property type="match status" value="1"/>
</dbReference>
<dbReference type="AlphaFoldDB" id="A0A6C7E0R1"/>
<dbReference type="EMBL" id="AP012057">
    <property type="protein sequence ID" value="BAN00867.1"/>
    <property type="molecule type" value="Genomic_DNA"/>
</dbReference>
<dbReference type="OrthoDB" id="9776369at2"/>
<evidence type="ECO:0000256" key="3">
    <source>
        <dbReference type="ARBA" id="ARBA00022741"/>
    </source>
</evidence>
<proteinExistence type="inferred from homology"/>
<dbReference type="GO" id="GO:0015807">
    <property type="term" value="P:L-amino acid transport"/>
    <property type="evidence" value="ECO:0007669"/>
    <property type="project" value="TreeGrafter"/>
</dbReference>
<dbReference type="Gene3D" id="3.40.50.300">
    <property type="entry name" value="P-loop containing nucleotide triphosphate hydrolases"/>
    <property type="match status" value="1"/>
</dbReference>
<dbReference type="PANTHER" id="PTHR43820:SF4">
    <property type="entry name" value="HIGH-AFFINITY BRANCHED-CHAIN AMINO ACID TRANSPORT ATP-BINDING PROTEIN LIVF"/>
    <property type="match status" value="1"/>
</dbReference>
<evidence type="ECO:0000313" key="8">
    <source>
        <dbReference type="Proteomes" id="UP000011863"/>
    </source>
</evidence>
<organism evidence="7 8">
    <name type="scientific">Ilumatobacter coccineus (strain NBRC 103263 / KCTC 29153 / YM16-304)</name>
    <dbReference type="NCBI Taxonomy" id="1313172"/>
    <lineage>
        <taxon>Bacteria</taxon>
        <taxon>Bacillati</taxon>
        <taxon>Actinomycetota</taxon>
        <taxon>Acidimicrobiia</taxon>
        <taxon>Acidimicrobiales</taxon>
        <taxon>Ilumatobacteraceae</taxon>
        <taxon>Ilumatobacter</taxon>
    </lineage>
</organism>
<keyword evidence="5" id="KW-0029">Amino-acid transport</keyword>
<dbReference type="SMART" id="SM00382">
    <property type="entry name" value="AAA"/>
    <property type="match status" value="1"/>
</dbReference>
<keyword evidence="3" id="KW-0547">Nucleotide-binding</keyword>
<sequence>MNDQTDVLLAARGLSLSYGTVPAVSQLDLEVRAGEVVALMGANGAGKSTTLMGLAGLLGPAEGHVELMGEPTTEPLHRRARRGVRYVSEERSVIRSLSTLDNLRLGPGPVDDALSLFPELEALLDRPAGLLSGGEQQIVTLARALAGDVRVLLADELSLGLAPLIVQRLLGAARDAAAQRGVGVLLVEQHAHLALKHADRAYVLHRGQIVLSGPADELSDRLDEIEASYLHGAMPAAATP</sequence>
<protein>
    <submittedName>
        <fullName evidence="7">Putative branched-chain amino acid ABC transporter ATP-binding protein</fullName>
    </submittedName>
</protein>
<evidence type="ECO:0000313" key="7">
    <source>
        <dbReference type="EMBL" id="BAN00867.1"/>
    </source>
</evidence>
<dbReference type="GO" id="GO:0016887">
    <property type="term" value="F:ATP hydrolysis activity"/>
    <property type="evidence" value="ECO:0007669"/>
    <property type="project" value="InterPro"/>
</dbReference>
<evidence type="ECO:0000256" key="2">
    <source>
        <dbReference type="ARBA" id="ARBA00022448"/>
    </source>
</evidence>
<dbReference type="KEGG" id="aym:YM304_05530"/>
<accession>A0A6C7E0R1</accession>
<reference evidence="7 8" key="1">
    <citation type="journal article" date="2013" name="Int. J. Syst. Evol. Microbiol.">
        <title>Ilumatobacter nonamiense sp. nov. and Ilumatobacter coccineum sp. nov., isolated from seashore sand.</title>
        <authorList>
            <person name="Matsumoto A."/>
            <person name="Kasai H."/>
            <person name="Matsuo Y."/>
            <person name="Shizuri Y."/>
            <person name="Ichikawa N."/>
            <person name="Fujita N."/>
            <person name="Omura S."/>
            <person name="Takahashi Y."/>
        </authorList>
    </citation>
    <scope>NUCLEOTIDE SEQUENCE [LARGE SCALE GENOMIC DNA]</scope>
    <source>
        <strain evidence="8">NBRC 103263 / KCTC 29153 / YM16-304</strain>
    </source>
</reference>
<evidence type="ECO:0000256" key="4">
    <source>
        <dbReference type="ARBA" id="ARBA00022840"/>
    </source>
</evidence>
<gene>
    <name evidence="7" type="ORF">YM304_05530</name>
</gene>
<name>A0A6C7E0R1_ILUCY</name>
<dbReference type="GO" id="GO:0005524">
    <property type="term" value="F:ATP binding"/>
    <property type="evidence" value="ECO:0007669"/>
    <property type="project" value="UniProtKB-KW"/>
</dbReference>
<dbReference type="RefSeq" id="WP_015440115.1">
    <property type="nucleotide sequence ID" value="NC_020520.1"/>
</dbReference>
<evidence type="ECO:0000259" key="6">
    <source>
        <dbReference type="PROSITE" id="PS50893"/>
    </source>
</evidence>
<dbReference type="GO" id="GO:0015658">
    <property type="term" value="F:branched-chain amino acid transmembrane transporter activity"/>
    <property type="evidence" value="ECO:0007669"/>
    <property type="project" value="TreeGrafter"/>
</dbReference>
<feature type="domain" description="ABC transporter" evidence="6">
    <location>
        <begin position="9"/>
        <end position="231"/>
    </location>
</feature>
<evidence type="ECO:0000256" key="1">
    <source>
        <dbReference type="ARBA" id="ARBA00005417"/>
    </source>
</evidence>
<dbReference type="Proteomes" id="UP000011863">
    <property type="component" value="Chromosome"/>
</dbReference>
<comment type="similarity">
    <text evidence="1">Belongs to the ABC transporter superfamily.</text>
</comment>